<dbReference type="Gene3D" id="3.10.20.10">
    <property type="match status" value="1"/>
</dbReference>
<dbReference type="PIRSF" id="PIRSF015626">
    <property type="entry name" value="FdhD"/>
    <property type="match status" value="1"/>
</dbReference>
<dbReference type="NCBIfam" id="TIGR00129">
    <property type="entry name" value="fdhD_narQ"/>
    <property type="match status" value="1"/>
</dbReference>
<evidence type="ECO:0000256" key="1">
    <source>
        <dbReference type="ARBA" id="ARBA00022490"/>
    </source>
</evidence>
<evidence type="ECO:0000313" key="4">
    <source>
        <dbReference type="EMBL" id="PWR18467.1"/>
    </source>
</evidence>
<keyword evidence="4" id="KW-0808">Transferase</keyword>
<dbReference type="AlphaFoldDB" id="A0A317DUV4"/>
<dbReference type="RefSeq" id="WP_109907715.1">
    <property type="nucleotide sequence ID" value="NZ_QGLE01000014.1"/>
</dbReference>
<comment type="caution">
    <text evidence="4">The sequence shown here is derived from an EMBL/GenBank/DDBJ whole genome shotgun (WGS) entry which is preliminary data.</text>
</comment>
<dbReference type="GO" id="GO:0006777">
    <property type="term" value="P:Mo-molybdopterin cofactor biosynthetic process"/>
    <property type="evidence" value="ECO:0007669"/>
    <property type="project" value="UniProtKB-UniRule"/>
</dbReference>
<dbReference type="GO" id="GO:0016783">
    <property type="term" value="F:sulfurtransferase activity"/>
    <property type="evidence" value="ECO:0007669"/>
    <property type="project" value="InterPro"/>
</dbReference>
<dbReference type="GO" id="GO:0097163">
    <property type="term" value="F:sulfur carrier activity"/>
    <property type="evidence" value="ECO:0007669"/>
    <property type="project" value="UniProtKB-UniRule"/>
</dbReference>
<dbReference type="SUPFAM" id="SSF53927">
    <property type="entry name" value="Cytidine deaminase-like"/>
    <property type="match status" value="1"/>
</dbReference>
<feature type="active site" description="Cysteine persulfide intermediate" evidence="3">
    <location>
        <position position="126"/>
    </location>
</feature>
<sequence length="282" mass="29696">MDAAHPDQDTDDRDTAQRHAALVERACLRRDGDAVAAVGDILANEVAIALVYNGVSHAVMMASPLDLEDFAIGFSLAEGIVATASELRDIARADHDRGISLDIEIPAARFARLKERRRALTGRTGCGLCGIDSLDEALRPPPRVVGGPKIAAGAIARAMAGLAAGQVLNRESHAVHAAGWAGREGDILLLREDVGRHNAVDKLTGALARQGIDPADGFLAVTSRCSFEIVHKAATAGIAVIASVSAPTDYAVRLAEEAGITLIAFARGQRHSIYSRPERLIP</sequence>
<dbReference type="Proteomes" id="UP000245461">
    <property type="component" value="Unassembled WGS sequence"/>
</dbReference>
<dbReference type="PANTHER" id="PTHR30592:SF1">
    <property type="entry name" value="SULFUR CARRIER PROTEIN FDHD"/>
    <property type="match status" value="1"/>
</dbReference>
<evidence type="ECO:0000256" key="3">
    <source>
        <dbReference type="HAMAP-Rule" id="MF_00187"/>
    </source>
</evidence>
<comment type="subcellular location">
    <subcellularLocation>
        <location evidence="3">Cytoplasm</location>
    </subcellularLocation>
</comment>
<reference evidence="4 5" key="1">
    <citation type="submission" date="2018-05" db="EMBL/GenBank/DDBJ databases">
        <title>Zavarzinia sp. HR-AS.</title>
        <authorList>
            <person name="Lee Y."/>
            <person name="Jeon C.O."/>
        </authorList>
    </citation>
    <scope>NUCLEOTIDE SEQUENCE [LARGE SCALE GENOMIC DNA]</scope>
    <source>
        <strain evidence="4 5">HR-AS</strain>
    </source>
</reference>
<dbReference type="GO" id="GO:0005737">
    <property type="term" value="C:cytoplasm"/>
    <property type="evidence" value="ECO:0007669"/>
    <property type="project" value="UniProtKB-SubCell"/>
</dbReference>
<dbReference type="OrthoDB" id="3197277at2"/>
<comment type="similarity">
    <text evidence="3">Belongs to the FdhD family.</text>
</comment>
<accession>A0A317DUV4</accession>
<dbReference type="HAMAP" id="MF_00187">
    <property type="entry name" value="FdhD"/>
    <property type="match status" value="1"/>
</dbReference>
<dbReference type="PANTHER" id="PTHR30592">
    <property type="entry name" value="FORMATE DEHYDROGENASE"/>
    <property type="match status" value="1"/>
</dbReference>
<gene>
    <name evidence="3" type="primary">fdhD</name>
    <name evidence="4" type="ORF">DKG74_18765</name>
</gene>
<comment type="function">
    <text evidence="3">Required for formate dehydrogenase (FDH) activity. Acts as a sulfur carrier protein that transfers sulfur from IscS to the molybdenum cofactor prior to its insertion into FDH.</text>
</comment>
<keyword evidence="1 3" id="KW-0963">Cytoplasm</keyword>
<evidence type="ECO:0000313" key="5">
    <source>
        <dbReference type="Proteomes" id="UP000245461"/>
    </source>
</evidence>
<name>A0A317DUV4_9PROT</name>
<dbReference type="InterPro" id="IPR003786">
    <property type="entry name" value="FdhD"/>
</dbReference>
<organism evidence="4 5">
    <name type="scientific">Zavarzinia aquatilis</name>
    <dbReference type="NCBI Taxonomy" id="2211142"/>
    <lineage>
        <taxon>Bacteria</taxon>
        <taxon>Pseudomonadati</taxon>
        <taxon>Pseudomonadota</taxon>
        <taxon>Alphaproteobacteria</taxon>
        <taxon>Rhodospirillales</taxon>
        <taxon>Zavarziniaceae</taxon>
        <taxon>Zavarzinia</taxon>
    </lineage>
</organism>
<dbReference type="Gene3D" id="3.40.140.10">
    <property type="entry name" value="Cytidine Deaminase, domain 2"/>
    <property type="match status" value="1"/>
</dbReference>
<evidence type="ECO:0000256" key="2">
    <source>
        <dbReference type="ARBA" id="ARBA00023150"/>
    </source>
</evidence>
<proteinExistence type="inferred from homology"/>
<dbReference type="EMBL" id="QGLE01000014">
    <property type="protein sequence ID" value="PWR18467.1"/>
    <property type="molecule type" value="Genomic_DNA"/>
</dbReference>
<keyword evidence="2 3" id="KW-0501">Molybdenum cofactor biosynthesis</keyword>
<dbReference type="Pfam" id="PF02634">
    <property type="entry name" value="FdhD-NarQ"/>
    <property type="match status" value="1"/>
</dbReference>
<protein>
    <recommendedName>
        <fullName evidence="3">Sulfur carrier protein FdhD</fullName>
    </recommendedName>
</protein>
<keyword evidence="5" id="KW-1185">Reference proteome</keyword>
<feature type="binding site" evidence="3">
    <location>
        <begin position="265"/>
        <end position="270"/>
    </location>
    <ligand>
        <name>Mo-bis(molybdopterin guanine dinucleotide)</name>
        <dbReference type="ChEBI" id="CHEBI:60539"/>
    </ligand>
</feature>
<dbReference type="InterPro" id="IPR016193">
    <property type="entry name" value="Cytidine_deaminase-like"/>
</dbReference>